<protein>
    <submittedName>
        <fullName evidence="1">Putative sulfotransferase domain contining protein</fullName>
    </submittedName>
</protein>
<dbReference type="SUPFAM" id="SSF52540">
    <property type="entry name" value="P-loop containing nucleoside triphosphate hydrolases"/>
    <property type="match status" value="1"/>
</dbReference>
<dbReference type="EMBL" id="MT144298">
    <property type="protein sequence ID" value="QJA51918.1"/>
    <property type="molecule type" value="Genomic_DNA"/>
</dbReference>
<keyword evidence="1" id="KW-0808">Transferase</keyword>
<gene>
    <name evidence="1" type="ORF">TM448A02367_0008</name>
</gene>
<reference evidence="1" key="1">
    <citation type="submission" date="2020-03" db="EMBL/GenBank/DDBJ databases">
        <title>The deep terrestrial virosphere.</title>
        <authorList>
            <person name="Holmfeldt K."/>
            <person name="Nilsson E."/>
            <person name="Simone D."/>
            <person name="Lopez-Fernandez M."/>
            <person name="Wu X."/>
            <person name="de Brujin I."/>
            <person name="Lundin D."/>
            <person name="Andersson A."/>
            <person name="Bertilsson S."/>
            <person name="Dopson M."/>
        </authorList>
    </citation>
    <scope>NUCLEOTIDE SEQUENCE</scope>
    <source>
        <strain evidence="1">TM448A02367</strain>
    </source>
</reference>
<dbReference type="GO" id="GO:0016740">
    <property type="term" value="F:transferase activity"/>
    <property type="evidence" value="ECO:0007669"/>
    <property type="project" value="UniProtKB-KW"/>
</dbReference>
<organism evidence="1">
    <name type="scientific">viral metagenome</name>
    <dbReference type="NCBI Taxonomy" id="1070528"/>
    <lineage>
        <taxon>unclassified sequences</taxon>
        <taxon>metagenomes</taxon>
        <taxon>organismal metagenomes</taxon>
    </lineage>
</organism>
<accession>A0A6H1ZWN1</accession>
<name>A0A6H1ZWN1_9ZZZZ</name>
<evidence type="ECO:0000313" key="1">
    <source>
        <dbReference type="EMBL" id="QJA51918.1"/>
    </source>
</evidence>
<dbReference type="AlphaFoldDB" id="A0A6H1ZWN1"/>
<sequence>MTPIVFVVGVPRSGTGWAQKILLAHHETVPFDAQDEETGLFLQYPRDEALRLIEERLVPGKVMVEKTPRHLGYLDYILEGTEGSVILMHRDLYSTVKSYRMRWPRTPPENVSGLWHYSHQIQQELCHHPRVLSMDYNALVRDFNGSHLQMLTFCGLPYVPPIPEILPK</sequence>
<dbReference type="Pfam" id="PF13469">
    <property type="entry name" value="Sulfotransfer_3"/>
    <property type="match status" value="1"/>
</dbReference>
<proteinExistence type="predicted"/>
<dbReference type="InterPro" id="IPR027417">
    <property type="entry name" value="P-loop_NTPase"/>
</dbReference>
<dbReference type="Gene3D" id="3.40.50.300">
    <property type="entry name" value="P-loop containing nucleotide triphosphate hydrolases"/>
    <property type="match status" value="1"/>
</dbReference>